<protein>
    <submittedName>
        <fullName evidence="2">Uncharacterized protein</fullName>
    </submittedName>
</protein>
<dbReference type="AlphaFoldDB" id="A0AA38TAF0"/>
<keyword evidence="1" id="KW-0472">Membrane</keyword>
<reference evidence="2" key="1">
    <citation type="submission" date="2023-03" db="EMBL/GenBank/DDBJ databases">
        <title>Chromosome-scale reference genome and RAD-based genetic map of yellow starthistle (Centaurea solstitialis) reveal putative structural variation and QTLs associated with invader traits.</title>
        <authorList>
            <person name="Reatini B."/>
            <person name="Cang F.A."/>
            <person name="Jiang Q."/>
            <person name="Mckibben M.T.W."/>
            <person name="Barker M.S."/>
            <person name="Rieseberg L.H."/>
            <person name="Dlugosch K.M."/>
        </authorList>
    </citation>
    <scope>NUCLEOTIDE SEQUENCE</scope>
    <source>
        <strain evidence="2">CAN-66</strain>
        <tissue evidence="2">Leaf</tissue>
    </source>
</reference>
<comment type="caution">
    <text evidence="2">The sequence shown here is derived from an EMBL/GenBank/DDBJ whole genome shotgun (WGS) entry which is preliminary data.</text>
</comment>
<keyword evidence="3" id="KW-1185">Reference proteome</keyword>
<sequence>MDLFGPVNVQTIAGKTHHSKITSPFQRMLWVLSIVQKAKKPHKFFFRGYELLDLEDEDSNEVVPHSSEGWHRLLFQDEEHNQRCRGHILRGYKHMNSSRTELHRFQGWGQRRVEQSLDGGFEGSDCSRNPIIPAVQKLCYKSRYLSLIYFFIIRVPVSRYRTRGRHGFWDEKEVAEALAASAEALDDKSFRVPVMCLQHPESITQRLSELVVARRSELSEIELVLSVGTNSGASEDSFLSRVCSISGTLLRSFGSFRPAFCCEVSWLPTLKASILDFLLLAFTSVGDLLFFLSSFFIIYINIFLSSTSFFEVPSFLSSILSAITSSSKLSGHKCYSLGKFLH</sequence>
<evidence type="ECO:0000313" key="2">
    <source>
        <dbReference type="EMBL" id="KAJ9557325.1"/>
    </source>
</evidence>
<dbReference type="Proteomes" id="UP001172457">
    <property type="component" value="Chromosome 3"/>
</dbReference>
<dbReference type="EMBL" id="JARYMX010000003">
    <property type="protein sequence ID" value="KAJ9557325.1"/>
    <property type="molecule type" value="Genomic_DNA"/>
</dbReference>
<proteinExistence type="predicted"/>
<accession>A0AA38TAF0</accession>
<evidence type="ECO:0000313" key="3">
    <source>
        <dbReference type="Proteomes" id="UP001172457"/>
    </source>
</evidence>
<organism evidence="2 3">
    <name type="scientific">Centaurea solstitialis</name>
    <name type="common">yellow star-thistle</name>
    <dbReference type="NCBI Taxonomy" id="347529"/>
    <lineage>
        <taxon>Eukaryota</taxon>
        <taxon>Viridiplantae</taxon>
        <taxon>Streptophyta</taxon>
        <taxon>Embryophyta</taxon>
        <taxon>Tracheophyta</taxon>
        <taxon>Spermatophyta</taxon>
        <taxon>Magnoliopsida</taxon>
        <taxon>eudicotyledons</taxon>
        <taxon>Gunneridae</taxon>
        <taxon>Pentapetalae</taxon>
        <taxon>asterids</taxon>
        <taxon>campanulids</taxon>
        <taxon>Asterales</taxon>
        <taxon>Asteraceae</taxon>
        <taxon>Carduoideae</taxon>
        <taxon>Cardueae</taxon>
        <taxon>Centaureinae</taxon>
        <taxon>Centaurea</taxon>
    </lineage>
</organism>
<feature type="transmembrane region" description="Helical" evidence="1">
    <location>
        <begin position="277"/>
        <end position="300"/>
    </location>
</feature>
<evidence type="ECO:0000256" key="1">
    <source>
        <dbReference type="SAM" id="Phobius"/>
    </source>
</evidence>
<keyword evidence="1" id="KW-1133">Transmembrane helix</keyword>
<keyword evidence="1" id="KW-0812">Transmembrane</keyword>
<name>A0AA38TAF0_9ASTR</name>
<gene>
    <name evidence="2" type="ORF">OSB04_011939</name>
</gene>